<dbReference type="GO" id="GO:0003676">
    <property type="term" value="F:nucleic acid binding"/>
    <property type="evidence" value="ECO:0007669"/>
    <property type="project" value="InterPro"/>
</dbReference>
<dbReference type="GO" id="GO:0008270">
    <property type="term" value="F:zinc ion binding"/>
    <property type="evidence" value="ECO:0007669"/>
    <property type="project" value="UniProtKB-KW"/>
</dbReference>
<dbReference type="PANTHER" id="PTHR31286">
    <property type="entry name" value="GLYCINE-RICH CELL WALL STRUCTURAL PROTEIN 1.8-LIKE"/>
    <property type="match status" value="1"/>
</dbReference>
<accession>A0AAW2CNZ0</accession>
<organism evidence="3 4">
    <name type="scientific">Lithocarpus litseifolius</name>
    <dbReference type="NCBI Taxonomy" id="425828"/>
    <lineage>
        <taxon>Eukaryota</taxon>
        <taxon>Viridiplantae</taxon>
        <taxon>Streptophyta</taxon>
        <taxon>Embryophyta</taxon>
        <taxon>Tracheophyta</taxon>
        <taxon>Spermatophyta</taxon>
        <taxon>Magnoliopsida</taxon>
        <taxon>eudicotyledons</taxon>
        <taxon>Gunneridae</taxon>
        <taxon>Pentapetalae</taxon>
        <taxon>rosids</taxon>
        <taxon>fabids</taxon>
        <taxon>Fagales</taxon>
        <taxon>Fagaceae</taxon>
        <taxon>Lithocarpus</taxon>
    </lineage>
</organism>
<keyword evidence="4" id="KW-1185">Reference proteome</keyword>
<sequence length="158" mass="17916">MTTTVVAVSTAASPHSLRGLYGCIRMPSPHPLHPRSRWEKGMSVRNVMFMTQPFWIQVWGLPFDLINEEAGSVIERSIGEFVEVDCKAFTSKQSRFLRIRVEVPLNKPLRRGGPVLSPKGEETRVAFRYERLVGWCFNCGRIGHEQVECPLPMSTEQG</sequence>
<keyword evidence="1" id="KW-0863">Zinc-finger</keyword>
<dbReference type="InterPro" id="IPR040256">
    <property type="entry name" value="At4g02000-like"/>
</dbReference>
<dbReference type="EMBL" id="JAZDWU010000006">
    <property type="protein sequence ID" value="KAK9999183.1"/>
    <property type="molecule type" value="Genomic_DNA"/>
</dbReference>
<gene>
    <name evidence="3" type="ORF">SO802_018786</name>
</gene>
<name>A0AAW2CNZ0_9ROSI</name>
<dbReference type="SUPFAM" id="SSF57756">
    <property type="entry name" value="Retrovirus zinc finger-like domains"/>
    <property type="match status" value="1"/>
</dbReference>
<evidence type="ECO:0000313" key="4">
    <source>
        <dbReference type="Proteomes" id="UP001459277"/>
    </source>
</evidence>
<evidence type="ECO:0000259" key="2">
    <source>
        <dbReference type="PROSITE" id="PS50158"/>
    </source>
</evidence>
<dbReference type="Proteomes" id="UP001459277">
    <property type="component" value="Unassembled WGS sequence"/>
</dbReference>
<dbReference type="PANTHER" id="PTHR31286:SF178">
    <property type="entry name" value="DUF4283 DOMAIN-CONTAINING PROTEIN"/>
    <property type="match status" value="1"/>
</dbReference>
<keyword evidence="1" id="KW-0862">Zinc</keyword>
<dbReference type="InterPro" id="IPR001878">
    <property type="entry name" value="Znf_CCHC"/>
</dbReference>
<dbReference type="InterPro" id="IPR025836">
    <property type="entry name" value="Zn_knuckle_CX2CX4HX4C"/>
</dbReference>
<keyword evidence="1" id="KW-0479">Metal-binding</keyword>
<dbReference type="Pfam" id="PF14392">
    <property type="entry name" value="zf-CCHC_4"/>
    <property type="match status" value="1"/>
</dbReference>
<dbReference type="AlphaFoldDB" id="A0AAW2CNZ0"/>
<dbReference type="PROSITE" id="PS50158">
    <property type="entry name" value="ZF_CCHC"/>
    <property type="match status" value="1"/>
</dbReference>
<comment type="caution">
    <text evidence="3">The sequence shown here is derived from an EMBL/GenBank/DDBJ whole genome shotgun (WGS) entry which is preliminary data.</text>
</comment>
<evidence type="ECO:0000313" key="3">
    <source>
        <dbReference type="EMBL" id="KAK9999183.1"/>
    </source>
</evidence>
<proteinExistence type="predicted"/>
<reference evidence="3 4" key="1">
    <citation type="submission" date="2024-01" db="EMBL/GenBank/DDBJ databases">
        <title>A telomere-to-telomere, gap-free genome of sweet tea (Lithocarpus litseifolius).</title>
        <authorList>
            <person name="Zhou J."/>
        </authorList>
    </citation>
    <scope>NUCLEOTIDE SEQUENCE [LARGE SCALE GENOMIC DNA]</scope>
    <source>
        <strain evidence="3">Zhou-2022a</strain>
        <tissue evidence="3">Leaf</tissue>
    </source>
</reference>
<evidence type="ECO:0000256" key="1">
    <source>
        <dbReference type="PROSITE-ProRule" id="PRU00047"/>
    </source>
</evidence>
<feature type="domain" description="CCHC-type" evidence="2">
    <location>
        <begin position="136"/>
        <end position="150"/>
    </location>
</feature>
<dbReference type="InterPro" id="IPR036875">
    <property type="entry name" value="Znf_CCHC_sf"/>
</dbReference>
<protein>
    <recommendedName>
        <fullName evidence="2">CCHC-type domain-containing protein</fullName>
    </recommendedName>
</protein>